<dbReference type="EMBL" id="JAOTOJ010000002">
    <property type="protein sequence ID" value="KAK9407102.1"/>
    <property type="molecule type" value="Genomic_DNA"/>
</dbReference>
<sequence>MASFVQRYSFVTDPPPHPTTAKHVRPRLSRYVKRKAGRR</sequence>
<feature type="compositionally biased region" description="Basic residues" evidence="1">
    <location>
        <begin position="20"/>
        <end position="39"/>
    </location>
</feature>
<evidence type="ECO:0000256" key="1">
    <source>
        <dbReference type="SAM" id="MobiDB-lite"/>
    </source>
</evidence>
<dbReference type="Proteomes" id="UP001474421">
    <property type="component" value="Unassembled WGS sequence"/>
</dbReference>
<name>A0AAW1BZU5_CROAD</name>
<comment type="caution">
    <text evidence="2">The sequence shown here is derived from an EMBL/GenBank/DDBJ whole genome shotgun (WGS) entry which is preliminary data.</text>
</comment>
<proteinExistence type="predicted"/>
<keyword evidence="3" id="KW-1185">Reference proteome</keyword>
<accession>A0AAW1BZU5</accession>
<evidence type="ECO:0000313" key="2">
    <source>
        <dbReference type="EMBL" id="KAK9407102.1"/>
    </source>
</evidence>
<feature type="region of interest" description="Disordered" evidence="1">
    <location>
        <begin position="1"/>
        <end position="39"/>
    </location>
</feature>
<protein>
    <submittedName>
        <fullName evidence="2">Uncharacterized protein</fullName>
    </submittedName>
</protein>
<reference evidence="2 3" key="1">
    <citation type="journal article" date="2024" name="Proc. Natl. Acad. Sci. U.S.A.">
        <title>The genetic regulatory architecture and epigenomic basis for age-related changes in rattlesnake venom.</title>
        <authorList>
            <person name="Hogan M.P."/>
            <person name="Holding M.L."/>
            <person name="Nystrom G.S."/>
            <person name="Colston T.J."/>
            <person name="Bartlett D.A."/>
            <person name="Mason A.J."/>
            <person name="Ellsworth S.A."/>
            <person name="Rautsaw R.M."/>
            <person name="Lawrence K.C."/>
            <person name="Strickland J.L."/>
            <person name="He B."/>
            <person name="Fraser P."/>
            <person name="Margres M.J."/>
            <person name="Gilbert D.M."/>
            <person name="Gibbs H.L."/>
            <person name="Parkinson C.L."/>
            <person name="Rokyta D.R."/>
        </authorList>
    </citation>
    <scope>NUCLEOTIDE SEQUENCE [LARGE SCALE GENOMIC DNA]</scope>
    <source>
        <strain evidence="2">DRR0105</strain>
    </source>
</reference>
<organism evidence="2 3">
    <name type="scientific">Crotalus adamanteus</name>
    <name type="common">Eastern diamondback rattlesnake</name>
    <dbReference type="NCBI Taxonomy" id="8729"/>
    <lineage>
        <taxon>Eukaryota</taxon>
        <taxon>Metazoa</taxon>
        <taxon>Chordata</taxon>
        <taxon>Craniata</taxon>
        <taxon>Vertebrata</taxon>
        <taxon>Euteleostomi</taxon>
        <taxon>Lepidosauria</taxon>
        <taxon>Squamata</taxon>
        <taxon>Bifurcata</taxon>
        <taxon>Unidentata</taxon>
        <taxon>Episquamata</taxon>
        <taxon>Toxicofera</taxon>
        <taxon>Serpentes</taxon>
        <taxon>Colubroidea</taxon>
        <taxon>Viperidae</taxon>
        <taxon>Crotalinae</taxon>
        <taxon>Crotalus</taxon>
    </lineage>
</organism>
<dbReference type="AlphaFoldDB" id="A0AAW1BZU5"/>
<gene>
    <name evidence="2" type="ORF">NXF25_005876</name>
</gene>
<evidence type="ECO:0000313" key="3">
    <source>
        <dbReference type="Proteomes" id="UP001474421"/>
    </source>
</evidence>